<gene>
    <name evidence="2" type="ORF">EB796_021271</name>
</gene>
<name>A0A7J7J2M3_BUGNE</name>
<organism evidence="2 3">
    <name type="scientific">Bugula neritina</name>
    <name type="common">Brown bryozoan</name>
    <name type="synonym">Sertularia neritina</name>
    <dbReference type="NCBI Taxonomy" id="10212"/>
    <lineage>
        <taxon>Eukaryota</taxon>
        <taxon>Metazoa</taxon>
        <taxon>Spiralia</taxon>
        <taxon>Lophotrochozoa</taxon>
        <taxon>Bryozoa</taxon>
        <taxon>Gymnolaemata</taxon>
        <taxon>Cheilostomatida</taxon>
        <taxon>Flustrina</taxon>
        <taxon>Buguloidea</taxon>
        <taxon>Bugulidae</taxon>
        <taxon>Bugula</taxon>
    </lineage>
</organism>
<feature type="compositionally biased region" description="Polar residues" evidence="1">
    <location>
        <begin position="258"/>
        <end position="272"/>
    </location>
</feature>
<dbReference type="AlphaFoldDB" id="A0A7J7J2M3"/>
<proteinExistence type="predicted"/>
<feature type="compositionally biased region" description="Polar residues" evidence="1">
    <location>
        <begin position="191"/>
        <end position="210"/>
    </location>
</feature>
<keyword evidence="3" id="KW-1185">Reference proteome</keyword>
<feature type="region of interest" description="Disordered" evidence="1">
    <location>
        <begin position="191"/>
        <end position="220"/>
    </location>
</feature>
<feature type="region of interest" description="Disordered" evidence="1">
    <location>
        <begin position="368"/>
        <end position="397"/>
    </location>
</feature>
<evidence type="ECO:0000313" key="2">
    <source>
        <dbReference type="EMBL" id="KAF6020409.1"/>
    </source>
</evidence>
<feature type="region of interest" description="Disordered" evidence="1">
    <location>
        <begin position="257"/>
        <end position="290"/>
    </location>
</feature>
<dbReference type="EMBL" id="VXIV02003176">
    <property type="protein sequence ID" value="KAF6020409.1"/>
    <property type="molecule type" value="Genomic_DNA"/>
</dbReference>
<accession>A0A7J7J2M3</accession>
<evidence type="ECO:0000313" key="3">
    <source>
        <dbReference type="Proteomes" id="UP000593567"/>
    </source>
</evidence>
<comment type="caution">
    <text evidence="2">The sequence shown here is derived from an EMBL/GenBank/DDBJ whole genome shotgun (WGS) entry which is preliminary data.</text>
</comment>
<dbReference type="Proteomes" id="UP000593567">
    <property type="component" value="Unassembled WGS sequence"/>
</dbReference>
<evidence type="ECO:0000256" key="1">
    <source>
        <dbReference type="SAM" id="MobiDB-lite"/>
    </source>
</evidence>
<sequence>MLPNLTMLIESVTVNALQSFLKGSKGKIFPAVGMSSTENYKLPQSASLILTSSITTDALKSIVELTRIRIPSLKKKPDAIMVDCKAFTKMAATNFFKISPWNTTSLEPTPRYRKEEVDLDSKVKSTFINKSETNHKLMTELLPLEKIWTHFMSACANIPAELKSRSIKTLQKKGVISTLSASDNKIPAANTLSKSECSTKNTSKSANKNQFIDEENEKSSKEKIVKEYEVKSLPPNQNQPKKAQLVVCTQPDLLAAGISQNRDTTTAQNWPTASGDMPSEPLPESHYLPKSTPIALSQNITNVIAGGDEILGKHLPDTASSLESSSSILDQSSNQFTKPVNNSKRRDPSFSAIESRVNFFENLMGSRRHIGKKSRSKNQLANKKIDHRPCAQSQHENLRKEESVIYLAASNKSLKCTNFKCSNSDESEILGASDSCLVGDEMEVTLPIL</sequence>
<feature type="region of interest" description="Disordered" evidence="1">
    <location>
        <begin position="316"/>
        <end position="348"/>
    </location>
</feature>
<reference evidence="2" key="1">
    <citation type="submission" date="2020-06" db="EMBL/GenBank/DDBJ databases">
        <title>Draft genome of Bugula neritina, a colonial animal packing powerful symbionts and potential medicines.</title>
        <authorList>
            <person name="Rayko M."/>
        </authorList>
    </citation>
    <scope>NUCLEOTIDE SEQUENCE [LARGE SCALE GENOMIC DNA]</scope>
    <source>
        <strain evidence="2">Kwan_BN1</strain>
    </source>
</reference>
<feature type="compositionally biased region" description="Low complexity" evidence="1">
    <location>
        <begin position="320"/>
        <end position="333"/>
    </location>
</feature>
<protein>
    <submittedName>
        <fullName evidence="2">Uncharacterized protein</fullName>
    </submittedName>
</protein>